<dbReference type="SMART" id="SM01134">
    <property type="entry name" value="DeoRC"/>
    <property type="match status" value="1"/>
</dbReference>
<dbReference type="InterPro" id="IPR050313">
    <property type="entry name" value="Carb_Metab_HTH_regulators"/>
</dbReference>
<dbReference type="Pfam" id="PF08220">
    <property type="entry name" value="HTH_DeoR"/>
    <property type="match status" value="1"/>
</dbReference>
<dbReference type="InterPro" id="IPR036390">
    <property type="entry name" value="WH_DNA-bd_sf"/>
</dbReference>
<dbReference type="InterPro" id="IPR036388">
    <property type="entry name" value="WH-like_DNA-bd_sf"/>
</dbReference>
<organism evidence="4 5">
    <name type="scientific">Marinicrinis lubricantis</name>
    <dbReference type="NCBI Taxonomy" id="2086470"/>
    <lineage>
        <taxon>Bacteria</taxon>
        <taxon>Bacillati</taxon>
        <taxon>Bacillota</taxon>
        <taxon>Bacilli</taxon>
        <taxon>Bacillales</taxon>
        <taxon>Paenibacillaceae</taxon>
    </lineage>
</organism>
<evidence type="ECO:0000313" key="5">
    <source>
        <dbReference type="Proteomes" id="UP001596250"/>
    </source>
</evidence>
<dbReference type="SUPFAM" id="SSF100950">
    <property type="entry name" value="NagB/RpiA/CoA transferase-like"/>
    <property type="match status" value="1"/>
</dbReference>
<reference evidence="5" key="1">
    <citation type="journal article" date="2019" name="Int. J. Syst. Evol. Microbiol.">
        <title>The Global Catalogue of Microorganisms (GCM) 10K type strain sequencing project: providing services to taxonomists for standard genome sequencing and annotation.</title>
        <authorList>
            <consortium name="The Broad Institute Genomics Platform"/>
            <consortium name="The Broad Institute Genome Sequencing Center for Infectious Disease"/>
            <person name="Wu L."/>
            <person name="Ma J."/>
        </authorList>
    </citation>
    <scope>NUCLEOTIDE SEQUENCE [LARGE SCALE GENOMIC DNA]</scope>
    <source>
        <strain evidence="5">CCM 8749</strain>
    </source>
</reference>
<keyword evidence="1" id="KW-0805">Transcription regulation</keyword>
<dbReference type="EMBL" id="JBHSQV010000031">
    <property type="protein sequence ID" value="MFC5985770.1"/>
    <property type="molecule type" value="Genomic_DNA"/>
</dbReference>
<name>A0ABW1IL57_9BACL</name>
<dbReference type="SMART" id="SM00420">
    <property type="entry name" value="HTH_DEOR"/>
    <property type="match status" value="1"/>
</dbReference>
<proteinExistence type="predicted"/>
<evidence type="ECO:0000256" key="2">
    <source>
        <dbReference type="ARBA" id="ARBA00023163"/>
    </source>
</evidence>
<dbReference type="GO" id="GO:0003677">
    <property type="term" value="F:DNA binding"/>
    <property type="evidence" value="ECO:0007669"/>
    <property type="project" value="UniProtKB-KW"/>
</dbReference>
<feature type="domain" description="HTH deoR-type" evidence="3">
    <location>
        <begin position="3"/>
        <end position="58"/>
    </location>
</feature>
<evidence type="ECO:0000313" key="4">
    <source>
        <dbReference type="EMBL" id="MFC5985770.1"/>
    </source>
</evidence>
<dbReference type="RefSeq" id="WP_379892942.1">
    <property type="nucleotide sequence ID" value="NZ_CBCSCT010000023.1"/>
</dbReference>
<sequence>MLAVNRHRKILELLQAEGTVKVSELSQLLQVTEKTVREDLEKLERKQLLKRIHGGAVPPLAGEQPAFTLQVPNTINQAEKEKIALFAVEHFIEPHDIIALDGGSTTLEMAKRLKGMPLTVVTNDLLIIRELAVSEDTRLVVPGGFSHNNLLIQHDPMEWVKELNIHKLFLSTTGIHLEYGLSIFSGEQIPMKKTLMDGAKEIICVADHSKFGRGALHTFGSIQDIDCFITDAGLSEEVRQSFLAEQVRIEIAE</sequence>
<keyword evidence="5" id="KW-1185">Reference proteome</keyword>
<dbReference type="Gene3D" id="3.40.50.1360">
    <property type="match status" value="1"/>
</dbReference>
<dbReference type="Gene3D" id="1.10.10.10">
    <property type="entry name" value="Winged helix-like DNA-binding domain superfamily/Winged helix DNA-binding domain"/>
    <property type="match status" value="1"/>
</dbReference>
<dbReference type="PROSITE" id="PS51000">
    <property type="entry name" value="HTH_DEOR_2"/>
    <property type="match status" value="1"/>
</dbReference>
<dbReference type="InterPro" id="IPR037171">
    <property type="entry name" value="NagB/RpiA_transferase-like"/>
</dbReference>
<dbReference type="SUPFAM" id="SSF46785">
    <property type="entry name" value="Winged helix' DNA-binding domain"/>
    <property type="match status" value="1"/>
</dbReference>
<accession>A0ABW1IL57</accession>
<dbReference type="PANTHER" id="PTHR30363">
    <property type="entry name" value="HTH-TYPE TRANSCRIPTIONAL REGULATOR SRLR-RELATED"/>
    <property type="match status" value="1"/>
</dbReference>
<dbReference type="Pfam" id="PF00455">
    <property type="entry name" value="DeoRC"/>
    <property type="match status" value="1"/>
</dbReference>
<comment type="caution">
    <text evidence="4">The sequence shown here is derived from an EMBL/GenBank/DDBJ whole genome shotgun (WGS) entry which is preliminary data.</text>
</comment>
<keyword evidence="4" id="KW-0238">DNA-binding</keyword>
<dbReference type="InterPro" id="IPR014036">
    <property type="entry name" value="DeoR-like_C"/>
</dbReference>
<dbReference type="PANTHER" id="PTHR30363:SF44">
    <property type="entry name" value="AGA OPERON TRANSCRIPTIONAL REPRESSOR-RELATED"/>
    <property type="match status" value="1"/>
</dbReference>
<dbReference type="PRINTS" id="PR00037">
    <property type="entry name" value="HTHLACR"/>
</dbReference>
<protein>
    <submittedName>
        <fullName evidence="4">DeoR/GlpR family DNA-binding transcription regulator</fullName>
    </submittedName>
</protein>
<keyword evidence="2" id="KW-0804">Transcription</keyword>
<dbReference type="Proteomes" id="UP001596250">
    <property type="component" value="Unassembled WGS sequence"/>
</dbReference>
<gene>
    <name evidence="4" type="ORF">ACFPXP_04920</name>
</gene>
<dbReference type="InterPro" id="IPR001034">
    <property type="entry name" value="DeoR_HTH"/>
</dbReference>
<evidence type="ECO:0000259" key="3">
    <source>
        <dbReference type="PROSITE" id="PS51000"/>
    </source>
</evidence>
<evidence type="ECO:0000256" key="1">
    <source>
        <dbReference type="ARBA" id="ARBA00023015"/>
    </source>
</evidence>